<evidence type="ECO:0000313" key="5">
    <source>
        <dbReference type="Proteomes" id="UP001596002"/>
    </source>
</evidence>
<comment type="subunit">
    <text evidence="3">Component of a cohesin-like complex composed of ScpA, ScpB and the Smc homodimer, in which ScpA and ScpB bind to the head domain of Smc. The presence of the three proteins is required for the association of the complex with DNA.</text>
</comment>
<dbReference type="Proteomes" id="UP001596002">
    <property type="component" value="Unassembled WGS sequence"/>
</dbReference>
<comment type="similarity">
    <text evidence="3">Belongs to the ScpA family.</text>
</comment>
<name>A0ABV9PZS0_9BACL</name>
<keyword evidence="3" id="KW-0131">Cell cycle</keyword>
<evidence type="ECO:0000256" key="2">
    <source>
        <dbReference type="ARBA" id="ARBA00044777"/>
    </source>
</evidence>
<protein>
    <recommendedName>
        <fullName evidence="2 3">Segregation and condensation protein A</fullName>
    </recommendedName>
</protein>
<keyword evidence="1 3" id="KW-0159">Chromosome partition</keyword>
<accession>A0ABV9PZS0</accession>
<keyword evidence="5" id="KW-1185">Reference proteome</keyword>
<dbReference type="PANTHER" id="PTHR33969:SF2">
    <property type="entry name" value="SEGREGATION AND CONDENSATION PROTEIN A"/>
    <property type="match status" value="1"/>
</dbReference>
<comment type="subcellular location">
    <subcellularLocation>
        <location evidence="3">Cytoplasm</location>
    </subcellularLocation>
    <text evidence="3">Associated with two foci at the outer edges of the nucleoid region in young cells, and at four foci within both cell halves in older cells.</text>
</comment>
<proteinExistence type="inferred from homology"/>
<dbReference type="EMBL" id="JBHSHC010000052">
    <property type="protein sequence ID" value="MFC4767305.1"/>
    <property type="molecule type" value="Genomic_DNA"/>
</dbReference>
<dbReference type="HAMAP" id="MF_01805">
    <property type="entry name" value="ScpA"/>
    <property type="match status" value="1"/>
</dbReference>
<gene>
    <name evidence="3" type="primary">scpA</name>
    <name evidence="4" type="ORF">ACFO8Q_08005</name>
</gene>
<dbReference type="Gene3D" id="1.10.10.580">
    <property type="entry name" value="Structural maintenance of chromosome 1. Chain E"/>
    <property type="match status" value="1"/>
</dbReference>
<dbReference type="InterPro" id="IPR023093">
    <property type="entry name" value="ScpA-like_C"/>
</dbReference>
<comment type="caution">
    <text evidence="4">The sequence shown here is derived from an EMBL/GenBank/DDBJ whole genome shotgun (WGS) entry which is preliminary data.</text>
</comment>
<dbReference type="InterPro" id="IPR003768">
    <property type="entry name" value="ScpA"/>
</dbReference>
<keyword evidence="3" id="KW-0132">Cell division</keyword>
<evidence type="ECO:0000256" key="3">
    <source>
        <dbReference type="HAMAP-Rule" id="MF_01805"/>
    </source>
</evidence>
<reference evidence="5" key="1">
    <citation type="journal article" date="2019" name="Int. J. Syst. Evol. Microbiol.">
        <title>The Global Catalogue of Microorganisms (GCM) 10K type strain sequencing project: providing services to taxonomists for standard genome sequencing and annotation.</title>
        <authorList>
            <consortium name="The Broad Institute Genomics Platform"/>
            <consortium name="The Broad Institute Genome Sequencing Center for Infectious Disease"/>
            <person name="Wu L."/>
            <person name="Ma J."/>
        </authorList>
    </citation>
    <scope>NUCLEOTIDE SEQUENCE [LARGE SCALE GENOMIC DNA]</scope>
    <source>
        <strain evidence="5">WYCCWR 12678</strain>
    </source>
</reference>
<dbReference type="PANTHER" id="PTHR33969">
    <property type="entry name" value="SEGREGATION AND CONDENSATION PROTEIN A"/>
    <property type="match status" value="1"/>
</dbReference>
<dbReference type="RefSeq" id="WP_380025224.1">
    <property type="nucleotide sequence ID" value="NZ_JBHSHC010000052.1"/>
</dbReference>
<dbReference type="Gene3D" id="6.10.250.2410">
    <property type="match status" value="1"/>
</dbReference>
<sequence length="249" mass="28900">MSIEYLVRLESFEGPLDLLLHLVEKNEMDIYNIPIVEITEQYLSYIRAMQELKLDIASEFLVMAATLLAIKSNMLLPKPEPLELDDVFDMMEEGMDPRQLLMERLIEYKKFKHLAAELQSRETHRSSIYTRPPADLSVFIPDEEPNPVQGVSLYDLLDAFRSALMKAEEEEPVAHVQRDEVSVKERISEILEFLHSAQGQASFTSLLSRYRRRSEIVVTFLAILELIKNNKIRCIQQHLFADIQLHLVL</sequence>
<keyword evidence="3" id="KW-0963">Cytoplasm</keyword>
<evidence type="ECO:0000256" key="1">
    <source>
        <dbReference type="ARBA" id="ARBA00022829"/>
    </source>
</evidence>
<organism evidence="4 5">
    <name type="scientific">Effusibacillus consociatus</name>
    <dbReference type="NCBI Taxonomy" id="1117041"/>
    <lineage>
        <taxon>Bacteria</taxon>
        <taxon>Bacillati</taxon>
        <taxon>Bacillota</taxon>
        <taxon>Bacilli</taxon>
        <taxon>Bacillales</taxon>
        <taxon>Alicyclobacillaceae</taxon>
        <taxon>Effusibacillus</taxon>
    </lineage>
</organism>
<comment type="function">
    <text evidence="3">Participates in chromosomal partition during cell division. May act via the formation of a condensin-like complex containing Smc and ScpB that pull DNA away from mid-cell into both cell halves.</text>
</comment>
<evidence type="ECO:0000313" key="4">
    <source>
        <dbReference type="EMBL" id="MFC4767305.1"/>
    </source>
</evidence>
<dbReference type="Pfam" id="PF02616">
    <property type="entry name" value="SMC_ScpA"/>
    <property type="match status" value="1"/>
</dbReference>